<gene>
    <name evidence="1" type="ORF">AFUS01_LOCUS9554</name>
</gene>
<organism evidence="1 2">
    <name type="scientific">Allacma fusca</name>
    <dbReference type="NCBI Taxonomy" id="39272"/>
    <lineage>
        <taxon>Eukaryota</taxon>
        <taxon>Metazoa</taxon>
        <taxon>Ecdysozoa</taxon>
        <taxon>Arthropoda</taxon>
        <taxon>Hexapoda</taxon>
        <taxon>Collembola</taxon>
        <taxon>Symphypleona</taxon>
        <taxon>Sminthuridae</taxon>
        <taxon>Allacma</taxon>
    </lineage>
</organism>
<feature type="non-terminal residue" evidence="1">
    <location>
        <position position="47"/>
    </location>
</feature>
<dbReference type="EMBL" id="CAJVCH010069087">
    <property type="protein sequence ID" value="CAG7720268.1"/>
    <property type="molecule type" value="Genomic_DNA"/>
</dbReference>
<feature type="non-terminal residue" evidence="1">
    <location>
        <position position="1"/>
    </location>
</feature>
<comment type="caution">
    <text evidence="1">The sequence shown here is derived from an EMBL/GenBank/DDBJ whole genome shotgun (WGS) entry which is preliminary data.</text>
</comment>
<accession>A0A8J2JHB9</accession>
<keyword evidence="2" id="KW-1185">Reference proteome</keyword>
<proteinExistence type="predicted"/>
<sequence length="47" mass="5506">LASMFPNLKYLAEKLSTIFNVMEEAKLAFGSRNRLLSLRDFLKLCRR</sequence>
<dbReference type="OrthoDB" id="422220at2759"/>
<dbReference type="AlphaFoldDB" id="A0A8J2JHB9"/>
<dbReference type="Proteomes" id="UP000708208">
    <property type="component" value="Unassembled WGS sequence"/>
</dbReference>
<evidence type="ECO:0000313" key="1">
    <source>
        <dbReference type="EMBL" id="CAG7720268.1"/>
    </source>
</evidence>
<reference evidence="1" key="1">
    <citation type="submission" date="2021-06" db="EMBL/GenBank/DDBJ databases">
        <authorList>
            <person name="Hodson N. C."/>
            <person name="Mongue J. A."/>
            <person name="Jaron S. K."/>
        </authorList>
    </citation>
    <scope>NUCLEOTIDE SEQUENCE</scope>
</reference>
<protein>
    <submittedName>
        <fullName evidence="1">Uncharacterized protein</fullName>
    </submittedName>
</protein>
<evidence type="ECO:0000313" key="2">
    <source>
        <dbReference type="Proteomes" id="UP000708208"/>
    </source>
</evidence>
<name>A0A8J2JHB9_9HEXA</name>